<dbReference type="PANTHER" id="PTHR11088">
    <property type="entry name" value="TRNA DIMETHYLALLYLTRANSFERASE"/>
    <property type="match status" value="1"/>
</dbReference>
<protein>
    <recommendedName>
        <fullName evidence="7">Isopentenyl transferase</fullName>
    </recommendedName>
</protein>
<keyword evidence="2" id="KW-0808">Transferase</keyword>
<reference evidence="5 6" key="1">
    <citation type="submission" date="2019-08" db="EMBL/GenBank/DDBJ databases">
        <title>Archangium and Cystobacter genomes.</title>
        <authorList>
            <person name="Chen I.-C.K."/>
            <person name="Wielgoss S."/>
        </authorList>
    </citation>
    <scope>NUCLEOTIDE SEQUENCE [LARGE SCALE GENOMIC DNA]</scope>
    <source>
        <strain evidence="5 6">Cbm 6</strain>
    </source>
</reference>
<dbReference type="Gene3D" id="3.40.50.300">
    <property type="entry name" value="P-loop containing nucleotide triphosphate hydrolases"/>
    <property type="match status" value="1"/>
</dbReference>
<proteinExistence type="inferred from homology"/>
<keyword evidence="3" id="KW-0547">Nucleotide-binding</keyword>
<evidence type="ECO:0000256" key="2">
    <source>
        <dbReference type="ARBA" id="ARBA00022679"/>
    </source>
</evidence>
<name>A0ABY9WPM5_9BACT</name>
<sequence>MTVRARLVITGPTGVGKTEYVNELMERFPIEVINMDSIQVHAFFRVGPGRGDARHGVRRHLYGYLSPHDSLDVAAYVRNATAVAHEIEHQGHLPMFEGGSRSLLPALRAAMPLAIFGIRPPNDLDWRKARLRKRVEGYFTDDLLVREIQEAVRLGYGDTRLMRDPLVYMQARDYLGGKMTLEECKRAMVGSMLQMQDAQLAVFDTLDISWVTASKDAPSVLAGHIESWIEASGWRSSLRGQAA</sequence>
<dbReference type="Proteomes" id="UP001611383">
    <property type="component" value="Chromosome"/>
</dbReference>
<dbReference type="EMBL" id="CP043494">
    <property type="protein sequence ID" value="WNG45759.1"/>
    <property type="molecule type" value="Genomic_DNA"/>
</dbReference>
<dbReference type="InterPro" id="IPR027417">
    <property type="entry name" value="P-loop_NTPase"/>
</dbReference>
<dbReference type="PANTHER" id="PTHR11088:SF60">
    <property type="entry name" value="TRNA DIMETHYLALLYLTRANSFERASE"/>
    <property type="match status" value="1"/>
</dbReference>
<evidence type="ECO:0000256" key="1">
    <source>
        <dbReference type="ARBA" id="ARBA00005842"/>
    </source>
</evidence>
<dbReference type="Pfam" id="PF01715">
    <property type="entry name" value="IPPT"/>
    <property type="match status" value="1"/>
</dbReference>
<comment type="similarity">
    <text evidence="1">Belongs to the IPP transferase family.</text>
</comment>
<gene>
    <name evidence="5" type="ORF">F0U60_17815</name>
</gene>
<evidence type="ECO:0008006" key="7">
    <source>
        <dbReference type="Google" id="ProtNLM"/>
    </source>
</evidence>
<accession>A0ABY9WPM5</accession>
<dbReference type="InterPro" id="IPR039657">
    <property type="entry name" value="Dimethylallyltransferase"/>
</dbReference>
<keyword evidence="4" id="KW-0067">ATP-binding</keyword>
<dbReference type="RefSeq" id="WP_395821228.1">
    <property type="nucleotide sequence ID" value="NZ_CP043494.1"/>
</dbReference>
<keyword evidence="6" id="KW-1185">Reference proteome</keyword>
<evidence type="ECO:0000256" key="3">
    <source>
        <dbReference type="ARBA" id="ARBA00022741"/>
    </source>
</evidence>
<evidence type="ECO:0000313" key="6">
    <source>
        <dbReference type="Proteomes" id="UP001611383"/>
    </source>
</evidence>
<evidence type="ECO:0000256" key="4">
    <source>
        <dbReference type="ARBA" id="ARBA00022840"/>
    </source>
</evidence>
<dbReference type="SUPFAM" id="SSF52540">
    <property type="entry name" value="P-loop containing nucleoside triphosphate hydrolases"/>
    <property type="match status" value="1"/>
</dbReference>
<organism evidence="5 6">
    <name type="scientific">Archangium minus</name>
    <dbReference type="NCBI Taxonomy" id="83450"/>
    <lineage>
        <taxon>Bacteria</taxon>
        <taxon>Pseudomonadati</taxon>
        <taxon>Myxococcota</taxon>
        <taxon>Myxococcia</taxon>
        <taxon>Myxococcales</taxon>
        <taxon>Cystobacterineae</taxon>
        <taxon>Archangiaceae</taxon>
        <taxon>Archangium</taxon>
    </lineage>
</organism>
<evidence type="ECO:0000313" key="5">
    <source>
        <dbReference type="EMBL" id="WNG45759.1"/>
    </source>
</evidence>